<feature type="compositionally biased region" description="Low complexity" evidence="1">
    <location>
        <begin position="538"/>
        <end position="547"/>
    </location>
</feature>
<feature type="region of interest" description="Disordered" evidence="1">
    <location>
        <begin position="834"/>
        <end position="928"/>
    </location>
</feature>
<feature type="region of interest" description="Disordered" evidence="1">
    <location>
        <begin position="799"/>
        <end position="820"/>
    </location>
</feature>
<comment type="caution">
    <text evidence="3">The sequence shown here is derived from an EMBL/GenBank/DDBJ whole genome shotgun (WGS) entry which is preliminary data.</text>
</comment>
<feature type="compositionally biased region" description="Low complexity" evidence="1">
    <location>
        <begin position="254"/>
        <end position="263"/>
    </location>
</feature>
<feature type="chain" id="PRO_5046261031" evidence="2">
    <location>
        <begin position="27"/>
        <end position="1092"/>
    </location>
</feature>
<evidence type="ECO:0000256" key="2">
    <source>
        <dbReference type="SAM" id="SignalP"/>
    </source>
</evidence>
<feature type="compositionally biased region" description="Low complexity" evidence="1">
    <location>
        <begin position="970"/>
        <end position="981"/>
    </location>
</feature>
<feature type="compositionally biased region" description="Pro residues" evidence="1">
    <location>
        <begin position="331"/>
        <end position="341"/>
    </location>
</feature>
<dbReference type="PRINTS" id="PR01217">
    <property type="entry name" value="PRICHEXTENSN"/>
</dbReference>
<feature type="region of interest" description="Disordered" evidence="1">
    <location>
        <begin position="957"/>
        <end position="981"/>
    </location>
</feature>
<keyword evidence="4" id="KW-1185">Reference proteome</keyword>
<proteinExistence type="predicted"/>
<feature type="compositionally biased region" description="Pro residues" evidence="1">
    <location>
        <begin position="1058"/>
        <end position="1078"/>
    </location>
</feature>
<evidence type="ECO:0000313" key="4">
    <source>
        <dbReference type="Proteomes" id="UP001141327"/>
    </source>
</evidence>
<feature type="compositionally biased region" description="Pro residues" evidence="1">
    <location>
        <begin position="548"/>
        <end position="560"/>
    </location>
</feature>
<feature type="region of interest" description="Disordered" evidence="1">
    <location>
        <begin position="492"/>
        <end position="566"/>
    </location>
</feature>
<keyword evidence="2" id="KW-0732">Signal</keyword>
<feature type="compositionally biased region" description="Pro residues" evidence="1">
    <location>
        <begin position="223"/>
        <end position="239"/>
    </location>
</feature>
<protein>
    <submittedName>
        <fullName evidence="3">Uncharacterized protein</fullName>
    </submittedName>
</protein>
<feature type="region of interest" description="Disordered" evidence="1">
    <location>
        <begin position="206"/>
        <end position="460"/>
    </location>
</feature>
<organism evidence="3 4">
    <name type="scientific">Paratrimastix pyriformis</name>
    <dbReference type="NCBI Taxonomy" id="342808"/>
    <lineage>
        <taxon>Eukaryota</taxon>
        <taxon>Metamonada</taxon>
        <taxon>Preaxostyla</taxon>
        <taxon>Paratrimastigidae</taxon>
        <taxon>Paratrimastix</taxon>
    </lineage>
</organism>
<accession>A0ABQ8ULL4</accession>
<feature type="signal peptide" evidence="2">
    <location>
        <begin position="1"/>
        <end position="26"/>
    </location>
</feature>
<feature type="compositionally biased region" description="Pro residues" evidence="1">
    <location>
        <begin position="371"/>
        <end position="389"/>
    </location>
</feature>
<feature type="compositionally biased region" description="Low complexity" evidence="1">
    <location>
        <begin position="846"/>
        <end position="862"/>
    </location>
</feature>
<sequence>MTLQSTIVTNLFSAVVTFLVHLPTQATKLFSYLTSCLPTLSKPTFDFDYTSVLKIDESDASLASTSRSTPLLLGHYSAEFLYQRLADAGITERLAQLGYNCLRICLDTTDPFVHRVLVTDDSLLLSGTGPPQFNAAPLAPPVASARSQALSISCVYPHMGFPLGSRPLFHVTPHNYLIDLSIRKTELLWAHLRCFHQIITEYSHPSAAADSISSRPRRGTPPYLIPYPPARPPTPPSAPSPAHNSETQYPQGFPGTPTSRPSRWPTPPEHAPATSATILGVRPASPPASPPSPRPVVPGAPSSTWDSPAVPEVPPLRLDAPPCSPHDTPKQPTPRPGPGPKSPGLEPASGPLVESLPSSTADSHSPAIGPSSPPPLPLPPPPPPPPPPASVLAPFLPPFTGATSDATGTSVTQTERPEAAVPGGPSSTPAESPAGIAEPSASAHQAELPQPEAAREWPPKDRLKVVRDMMMRHFGDDPLRVVVIEYLQMQNPRSSEQMTRQAPATPPSSTPATPAPSTLSSVPPGPGDVPSAAPSPTPSASAPGTPTISPPLVPSPPLLPTPKRSLMPGQRYPGLGIGNSVFRIISELAVKCQLDALINVPEHFSNAYLYRRSFHFLNPLFEGFLNELCASLVADIARFQLGPMSYCVDGGFIIDRASLTPDALLSTPDPASLPPWDMSRSERSMPWDPEEMAFPLSPRMRSFLADPLYPRLASLVQCSRAENSASSWWTHLPVPLVAALGPMVPGGLPNFAVYGSQASAAITGWATSIRQHAPSSDQALAFLGSLTERSRAFLGSMVAGPAAPRPAQPDQAAPDGASQGAATETLAPYSLVTAAPQDPAPPQEPPASCIPGGAPAPIVAPITEVVLPGPTVPPGDATPPSDRAGSPVSTCPSDDVRAESRPAPGDSPIRAPSPDSMSILSAPAPSPDSMSILSAPTPVAVASSAPVVPALFPAAPASAAASPVPPPQPVGSAEPSLSSSPSPVVMDNFRFVVDWVRVAHDLRWLFGPALDPLRIASPPPAILPPPPPLGTLPPPSPVSRSPSPLAPSRSLSSLSAPAPTPTPSPPLGSSPAFTPPPDAVLLPNSISVTLLS</sequence>
<evidence type="ECO:0000256" key="1">
    <source>
        <dbReference type="SAM" id="MobiDB-lite"/>
    </source>
</evidence>
<feature type="compositionally biased region" description="Pro residues" evidence="1">
    <location>
        <begin position="1024"/>
        <end position="1037"/>
    </location>
</feature>
<feature type="compositionally biased region" description="Low complexity" evidence="1">
    <location>
        <begin position="808"/>
        <end position="817"/>
    </location>
</feature>
<name>A0ABQ8ULL4_9EUKA</name>
<feature type="compositionally biased region" description="Low complexity" evidence="1">
    <location>
        <begin position="1038"/>
        <end position="1057"/>
    </location>
</feature>
<evidence type="ECO:0000313" key="3">
    <source>
        <dbReference type="EMBL" id="KAJ4459138.1"/>
    </source>
</evidence>
<feature type="compositionally biased region" description="Low complexity" evidence="1">
    <location>
        <begin position="510"/>
        <end position="522"/>
    </location>
</feature>
<feature type="compositionally biased region" description="Pro residues" evidence="1">
    <location>
        <begin position="284"/>
        <end position="298"/>
    </location>
</feature>
<gene>
    <name evidence="3" type="ORF">PAPYR_4938</name>
</gene>
<reference evidence="3" key="1">
    <citation type="journal article" date="2022" name="bioRxiv">
        <title>Genomics of Preaxostyla Flagellates Illuminates Evolutionary Transitions and the Path Towards Mitochondrial Loss.</title>
        <authorList>
            <person name="Novak L.V.F."/>
            <person name="Treitli S.C."/>
            <person name="Pyrih J."/>
            <person name="Halakuc P."/>
            <person name="Pipaliya S.V."/>
            <person name="Vacek V."/>
            <person name="Brzon O."/>
            <person name="Soukal P."/>
            <person name="Eme L."/>
            <person name="Dacks J.B."/>
            <person name="Karnkowska A."/>
            <person name="Elias M."/>
            <person name="Hampl V."/>
        </authorList>
    </citation>
    <scope>NUCLEOTIDE SEQUENCE</scope>
    <source>
        <strain evidence="3">RCP-MX</strain>
    </source>
</reference>
<feature type="compositionally biased region" description="Pro residues" evidence="1">
    <location>
        <begin position="523"/>
        <end position="537"/>
    </location>
</feature>
<feature type="compositionally biased region" description="Polar residues" evidence="1">
    <location>
        <begin position="401"/>
        <end position="414"/>
    </location>
</feature>
<dbReference type="EMBL" id="JAPMOS010000022">
    <property type="protein sequence ID" value="KAJ4459138.1"/>
    <property type="molecule type" value="Genomic_DNA"/>
</dbReference>
<feature type="region of interest" description="Disordered" evidence="1">
    <location>
        <begin position="1024"/>
        <end position="1081"/>
    </location>
</feature>
<dbReference type="Proteomes" id="UP001141327">
    <property type="component" value="Unassembled WGS sequence"/>
</dbReference>